<reference evidence="2" key="1">
    <citation type="submission" date="2010-08" db="EMBL/GenBank/DDBJ databases">
        <authorList>
            <consortium name="Caenorhabditis japonica Sequencing Consortium"/>
            <person name="Wilson R.K."/>
        </authorList>
    </citation>
    <scope>NUCLEOTIDE SEQUENCE [LARGE SCALE GENOMIC DNA]</scope>
    <source>
        <strain evidence="2">DF5081</strain>
    </source>
</reference>
<sequence length="247" mass="28834">MCDEEPAPPVVENKTQKPVRWMDNEASQRVISSLEKFVLNQNLNKNYKKISTDGISCSKRTLESLLARNGGYQNRIAGESTAERFNNKNYTLDANGRVCLVKNSSKDNNRHQELLLLEKDTHELRCLREYLMLALEAIMQNHRQIMVKYVKKVNDHPRQIPQEAIDKALKKANTQIVDHFAEMTLAVDETIAREEIRAENRRKLKKSIEMETFLMRMMLEMEDIREANAEDLVSLWKYGKFENALQY</sequence>
<dbReference type="EnsemblMetazoa" id="CJA04545.1">
    <property type="protein sequence ID" value="CJA04545.1"/>
    <property type="gene ID" value="WBGene00123748"/>
</dbReference>
<accession>A0A8R1HKR4</accession>
<reference evidence="1" key="2">
    <citation type="submission" date="2022-06" db="UniProtKB">
        <authorList>
            <consortium name="EnsemblMetazoa"/>
        </authorList>
    </citation>
    <scope>IDENTIFICATION</scope>
    <source>
        <strain evidence="1">DF5081</strain>
    </source>
</reference>
<organism evidence="1 2">
    <name type="scientific">Caenorhabditis japonica</name>
    <dbReference type="NCBI Taxonomy" id="281687"/>
    <lineage>
        <taxon>Eukaryota</taxon>
        <taxon>Metazoa</taxon>
        <taxon>Ecdysozoa</taxon>
        <taxon>Nematoda</taxon>
        <taxon>Chromadorea</taxon>
        <taxon>Rhabditida</taxon>
        <taxon>Rhabditina</taxon>
        <taxon>Rhabditomorpha</taxon>
        <taxon>Rhabditoidea</taxon>
        <taxon>Rhabditidae</taxon>
        <taxon>Peloderinae</taxon>
        <taxon>Caenorhabditis</taxon>
    </lineage>
</organism>
<dbReference type="AlphaFoldDB" id="A0A8R1HKR4"/>
<evidence type="ECO:0000313" key="1">
    <source>
        <dbReference type="EnsemblMetazoa" id="CJA04545.1"/>
    </source>
</evidence>
<proteinExistence type="predicted"/>
<dbReference type="Proteomes" id="UP000005237">
    <property type="component" value="Unassembled WGS sequence"/>
</dbReference>
<evidence type="ECO:0000313" key="2">
    <source>
        <dbReference type="Proteomes" id="UP000005237"/>
    </source>
</evidence>
<protein>
    <submittedName>
        <fullName evidence="1">Uncharacterized protein</fullName>
    </submittedName>
</protein>
<name>A0A8R1HKR4_CAEJA</name>
<keyword evidence="2" id="KW-1185">Reference proteome</keyword>